<dbReference type="AlphaFoldDB" id="A0A4S4AP11"/>
<name>A0A4S4AP11_9RHOO</name>
<comment type="caution">
    <text evidence="1">The sequence shown here is derived from an EMBL/GenBank/DDBJ whole genome shotgun (WGS) entry which is preliminary data.</text>
</comment>
<gene>
    <name evidence="1" type="ORF">E6C76_20160</name>
</gene>
<dbReference type="Proteomes" id="UP000308430">
    <property type="component" value="Unassembled WGS sequence"/>
</dbReference>
<reference evidence="1 2" key="1">
    <citation type="submission" date="2019-04" db="EMBL/GenBank/DDBJ databases">
        <title>Azoarcus nasutitermitis sp. nov. isolated from termite nest.</title>
        <authorList>
            <person name="Lin S.-Y."/>
            <person name="Hameed A."/>
            <person name="Hsu Y.-H."/>
            <person name="Young C.-C."/>
        </authorList>
    </citation>
    <scope>NUCLEOTIDE SEQUENCE [LARGE SCALE GENOMIC DNA]</scope>
    <source>
        <strain evidence="1 2">CC-YHH838</strain>
    </source>
</reference>
<dbReference type="EMBL" id="SSOC01000009">
    <property type="protein sequence ID" value="THF61399.1"/>
    <property type="molecule type" value="Genomic_DNA"/>
</dbReference>
<dbReference type="Pfam" id="PF03864">
    <property type="entry name" value="Phage_cap_E"/>
    <property type="match status" value="1"/>
</dbReference>
<organism evidence="1 2">
    <name type="scientific">Pseudothauera nasutitermitis</name>
    <dbReference type="NCBI Taxonomy" id="2565930"/>
    <lineage>
        <taxon>Bacteria</taxon>
        <taxon>Pseudomonadati</taxon>
        <taxon>Pseudomonadota</taxon>
        <taxon>Betaproteobacteria</taxon>
        <taxon>Rhodocyclales</taxon>
        <taxon>Zoogloeaceae</taxon>
        <taxon>Pseudothauera</taxon>
    </lineage>
</organism>
<keyword evidence="2" id="KW-1185">Reference proteome</keyword>
<dbReference type="RefSeq" id="WP_136350060.1">
    <property type="nucleotide sequence ID" value="NZ_SSOC01000009.1"/>
</dbReference>
<sequence length="332" mass="37116">MATMDVFNDDAFAVTTLSAAISEQPFQPTRLLELGLFHNDPIETTDAWFELDGDVLRLVKAGERGQPGETIPRGKRRAVAFKAKHLKRDDAMMADEVQNARAFGQQSEVETVQGKVLRIGNRHRRDIETTIEFHRMGALKGQILDADGSTVLEDLYDKFGVSQIEHDMNLDSDATDLLKMVVQAKRKSENVLGAAFIRGWRVFCGDTFFDDFVGHPELKAAYERWKDGEALRTDARAGLSFGGAIWENYRGSVAGQPFVHADEAILVPEGVPDMFLVNYAPADYMETVNTPGLPFYLKTEPKRMNTGVDIQVQSNPLAINTRPRAVIRLKRT</sequence>
<evidence type="ECO:0000313" key="2">
    <source>
        <dbReference type="Proteomes" id="UP000308430"/>
    </source>
</evidence>
<dbReference type="OrthoDB" id="6388191at2"/>
<dbReference type="InterPro" id="IPR005564">
    <property type="entry name" value="Major_capsid_GpE"/>
</dbReference>
<evidence type="ECO:0000313" key="1">
    <source>
        <dbReference type="EMBL" id="THF61399.1"/>
    </source>
</evidence>
<proteinExistence type="predicted"/>
<protein>
    <submittedName>
        <fullName evidence="1">Major capsid protein</fullName>
    </submittedName>
</protein>
<accession>A0A4S4AP11</accession>